<dbReference type="Proteomes" id="UP001164963">
    <property type="component" value="Chromosome"/>
</dbReference>
<sequence>MTHAPRVYGSDGEADTGPEPGHDYRELVGGPLDGQLLDVTGWTDDMLAGGAYLITPHSAYGPGGRADYAPAPGQIEGPFVWEGDVP</sequence>
<organism evidence="2 3">
    <name type="scientific">Streptomyces drozdowiczii</name>
    <dbReference type="NCBI Taxonomy" id="202862"/>
    <lineage>
        <taxon>Bacteria</taxon>
        <taxon>Bacillati</taxon>
        <taxon>Actinomycetota</taxon>
        <taxon>Actinomycetes</taxon>
        <taxon>Kitasatosporales</taxon>
        <taxon>Streptomycetaceae</taxon>
        <taxon>Streptomyces</taxon>
    </lineage>
</organism>
<dbReference type="RefSeq" id="WP_265546775.1">
    <property type="nucleotide sequence ID" value="NZ_CP098740.1"/>
</dbReference>
<name>A0ABY6Q1A8_9ACTN</name>
<feature type="region of interest" description="Disordered" evidence="1">
    <location>
        <begin position="1"/>
        <end position="26"/>
    </location>
</feature>
<reference evidence="2" key="1">
    <citation type="journal article" date="2022" name="Front. Microbiol.">
        <title>Mirubactin C rescues the lethal effect of cell wall biosynthesis mutations in Bacillus subtilis.</title>
        <authorList>
            <person name="Kepplinger B."/>
            <person name="Wen X."/>
            <person name="Tyler A.R."/>
            <person name="Kim B.Y."/>
            <person name="Brown J."/>
            <person name="Banks P."/>
            <person name="Dashti Y."/>
            <person name="Mackenzie E.S."/>
            <person name="Wills C."/>
            <person name="Kawai Y."/>
            <person name="Waldron K.J."/>
            <person name="Allenby N.E.E."/>
            <person name="Wu L.J."/>
            <person name="Hall M.J."/>
            <person name="Errington J."/>
        </authorList>
    </citation>
    <scope>NUCLEOTIDE SEQUENCE</scope>
    <source>
        <strain evidence="2">MDA8-470</strain>
    </source>
</reference>
<accession>A0ABY6Q1A8</accession>
<protein>
    <submittedName>
        <fullName evidence="2">Uncharacterized protein</fullName>
    </submittedName>
</protein>
<proteinExistence type="predicted"/>
<evidence type="ECO:0000256" key="1">
    <source>
        <dbReference type="SAM" id="MobiDB-lite"/>
    </source>
</evidence>
<gene>
    <name evidence="2" type="ORF">NEH16_32755</name>
</gene>
<evidence type="ECO:0000313" key="3">
    <source>
        <dbReference type="Proteomes" id="UP001164963"/>
    </source>
</evidence>
<keyword evidence="3" id="KW-1185">Reference proteome</keyword>
<dbReference type="EMBL" id="CP098740">
    <property type="protein sequence ID" value="UZK58213.1"/>
    <property type="molecule type" value="Genomic_DNA"/>
</dbReference>
<evidence type="ECO:0000313" key="2">
    <source>
        <dbReference type="EMBL" id="UZK58213.1"/>
    </source>
</evidence>